<proteinExistence type="predicted"/>
<comment type="caution">
    <text evidence="3">The sequence shown here is derived from an EMBL/GenBank/DDBJ whole genome shotgun (WGS) entry which is preliminary data.</text>
</comment>
<sequence>MKFLPWIFHVFLSISVESTIDINYSEYQYLADRLTDEECHTLIAALHFQEFELPNGLNAAERRLPNDVPCIDLLFHWNSAVNEGKGETHVQVCHRLNQIGRDDLAQWLSKTVFHHMSENIGNYMNFSKCDNKSCLCCKRVEINSDEEVPIDEAAWLSIDTFLSILFVFGVLALLGGSFVLCFLCTSSKKAQDKRGYCQLSNAESQ</sequence>
<organism evidence="3 4">
    <name type="scientific">Polyplax serrata</name>
    <name type="common">Common mouse louse</name>
    <dbReference type="NCBI Taxonomy" id="468196"/>
    <lineage>
        <taxon>Eukaryota</taxon>
        <taxon>Metazoa</taxon>
        <taxon>Ecdysozoa</taxon>
        <taxon>Arthropoda</taxon>
        <taxon>Hexapoda</taxon>
        <taxon>Insecta</taxon>
        <taxon>Pterygota</taxon>
        <taxon>Neoptera</taxon>
        <taxon>Paraneoptera</taxon>
        <taxon>Psocodea</taxon>
        <taxon>Troctomorpha</taxon>
        <taxon>Phthiraptera</taxon>
        <taxon>Anoplura</taxon>
        <taxon>Polyplacidae</taxon>
        <taxon>Polyplax</taxon>
    </lineage>
</organism>
<dbReference type="Proteomes" id="UP001372834">
    <property type="component" value="Unassembled WGS sequence"/>
</dbReference>
<evidence type="ECO:0000256" key="1">
    <source>
        <dbReference type="SAM" id="Phobius"/>
    </source>
</evidence>
<keyword evidence="1" id="KW-1133">Transmembrane helix</keyword>
<keyword evidence="1" id="KW-0472">Membrane</keyword>
<feature type="chain" id="PRO_5042955288" description="Death domain-containing protein" evidence="2">
    <location>
        <begin position="19"/>
        <end position="205"/>
    </location>
</feature>
<evidence type="ECO:0000313" key="4">
    <source>
        <dbReference type="Proteomes" id="UP001372834"/>
    </source>
</evidence>
<evidence type="ECO:0000313" key="3">
    <source>
        <dbReference type="EMBL" id="KAK6642965.1"/>
    </source>
</evidence>
<dbReference type="EMBL" id="JAWJWE010000002">
    <property type="protein sequence ID" value="KAK6642965.1"/>
    <property type="molecule type" value="Genomic_DNA"/>
</dbReference>
<accession>A0AAN8SD62</accession>
<evidence type="ECO:0008006" key="5">
    <source>
        <dbReference type="Google" id="ProtNLM"/>
    </source>
</evidence>
<name>A0AAN8SD62_POLSC</name>
<protein>
    <recommendedName>
        <fullName evidence="5">Death domain-containing protein</fullName>
    </recommendedName>
</protein>
<keyword evidence="1" id="KW-0812">Transmembrane</keyword>
<feature type="transmembrane region" description="Helical" evidence="1">
    <location>
        <begin position="161"/>
        <end position="184"/>
    </location>
</feature>
<evidence type="ECO:0000256" key="2">
    <source>
        <dbReference type="SAM" id="SignalP"/>
    </source>
</evidence>
<reference evidence="3 4" key="1">
    <citation type="submission" date="2023-10" db="EMBL/GenBank/DDBJ databases">
        <title>Genomes of two closely related lineages of the louse Polyplax serrata with different host specificities.</title>
        <authorList>
            <person name="Martinu J."/>
            <person name="Tarabai H."/>
            <person name="Stefka J."/>
            <person name="Hypsa V."/>
        </authorList>
    </citation>
    <scope>NUCLEOTIDE SEQUENCE [LARGE SCALE GENOMIC DNA]</scope>
    <source>
        <strain evidence="3">HR10_N</strain>
    </source>
</reference>
<feature type="signal peptide" evidence="2">
    <location>
        <begin position="1"/>
        <end position="18"/>
    </location>
</feature>
<dbReference type="AlphaFoldDB" id="A0AAN8SD62"/>
<keyword evidence="2" id="KW-0732">Signal</keyword>
<gene>
    <name evidence="3" type="ORF">RUM43_004467</name>
</gene>